<dbReference type="PANTHER" id="PTHR21860:SF2">
    <property type="entry name" value="GENERAL TRANSCRIPTION FACTOR 3C POLYPEPTIDE 6"/>
    <property type="match status" value="1"/>
</dbReference>
<dbReference type="Pfam" id="PF10419">
    <property type="entry name" value="TFIIIC_sub6"/>
    <property type="match status" value="1"/>
</dbReference>
<reference evidence="2 3" key="1">
    <citation type="submission" date="2024-04" db="EMBL/GenBank/DDBJ databases">
        <title>genome sequences of Mucor flavus KT1a and Helicostylum pulchrum KT1b strains isolated from the surface of a dry-aged beef.</title>
        <authorList>
            <person name="Toyotome T."/>
            <person name="Hosono M."/>
            <person name="Torimaru M."/>
            <person name="Fukuda K."/>
            <person name="Mikami N."/>
        </authorList>
    </citation>
    <scope>NUCLEOTIDE SEQUENCE [LARGE SCALE GENOMIC DNA]</scope>
    <source>
        <strain evidence="2 3">KT1a</strain>
    </source>
</reference>
<organism evidence="2 3">
    <name type="scientific">Mucor flavus</name>
    <dbReference type="NCBI Taxonomy" id="439312"/>
    <lineage>
        <taxon>Eukaryota</taxon>
        <taxon>Fungi</taxon>
        <taxon>Fungi incertae sedis</taxon>
        <taxon>Mucoromycota</taxon>
        <taxon>Mucoromycotina</taxon>
        <taxon>Mucoromycetes</taxon>
        <taxon>Mucorales</taxon>
        <taxon>Mucorineae</taxon>
        <taxon>Mucoraceae</taxon>
        <taxon>Mucor</taxon>
    </lineage>
</organism>
<name>A0ABP9YII2_9FUNG</name>
<evidence type="ECO:0000313" key="2">
    <source>
        <dbReference type="EMBL" id="GAA5806664.1"/>
    </source>
</evidence>
<gene>
    <name evidence="2" type="ORF">MFLAVUS_000012</name>
</gene>
<evidence type="ECO:0000259" key="1">
    <source>
        <dbReference type="Pfam" id="PF10419"/>
    </source>
</evidence>
<dbReference type="InterPro" id="IPR019481">
    <property type="entry name" value="TFIIIC_triple_barrel"/>
</dbReference>
<dbReference type="InterPro" id="IPR042771">
    <property type="entry name" value="GTF3C6-like"/>
</dbReference>
<comment type="caution">
    <text evidence="2">The sequence shown here is derived from an EMBL/GenBank/DDBJ whole genome shotgun (WGS) entry which is preliminary data.</text>
</comment>
<dbReference type="PANTHER" id="PTHR21860">
    <property type="entry name" value="TRANSCRIPTION INITIATION FACTOR IIIC TFIIIC , POLYPEPTIDE 6-RELATED"/>
    <property type="match status" value="1"/>
</dbReference>
<dbReference type="EMBL" id="BAABUK010000002">
    <property type="protein sequence ID" value="GAA5806664.1"/>
    <property type="molecule type" value="Genomic_DNA"/>
</dbReference>
<sequence>MSDSEYEEETTYVVFDLGKAITPQYIQEMKEKAGGCRVLASGMEEGKPYVQIGDMTFEGEVDETVGTHLMFTVEEKQKKQVLEYKCSTETTVKMDTITLETKREKRQMKPENGEMNDDAVLAAIL</sequence>
<feature type="domain" description="Transcription factor TFIIIC triple barrel" evidence="1">
    <location>
        <begin position="7"/>
        <end position="99"/>
    </location>
</feature>
<proteinExistence type="predicted"/>
<keyword evidence="3" id="KW-1185">Reference proteome</keyword>
<dbReference type="Proteomes" id="UP001473302">
    <property type="component" value="Unassembled WGS sequence"/>
</dbReference>
<dbReference type="Gene3D" id="2.60.40.4370">
    <property type="match status" value="1"/>
</dbReference>
<evidence type="ECO:0000313" key="3">
    <source>
        <dbReference type="Proteomes" id="UP001473302"/>
    </source>
</evidence>
<accession>A0ABP9YII2</accession>
<protein>
    <recommendedName>
        <fullName evidence="1">Transcription factor TFIIIC triple barrel domain-containing protein</fullName>
    </recommendedName>
</protein>